<dbReference type="InterPro" id="IPR048432">
    <property type="entry name" value="MASE7"/>
</dbReference>
<keyword evidence="4" id="KW-1185">Reference proteome</keyword>
<gene>
    <name evidence="3" type="ORF">QGN17_17380</name>
</gene>
<evidence type="ECO:0000313" key="4">
    <source>
        <dbReference type="Proteomes" id="UP001160625"/>
    </source>
</evidence>
<feature type="transmembrane region" description="Helical" evidence="1">
    <location>
        <begin position="121"/>
        <end position="139"/>
    </location>
</feature>
<evidence type="ECO:0000313" key="3">
    <source>
        <dbReference type="EMBL" id="MDH7640509.1"/>
    </source>
</evidence>
<comment type="caution">
    <text evidence="3">The sequence shown here is derived from an EMBL/GenBank/DDBJ whole genome shotgun (WGS) entry which is preliminary data.</text>
</comment>
<keyword evidence="1" id="KW-0472">Membrane</keyword>
<organism evidence="3 4">
    <name type="scientific">Sphingomonas oryzagri</name>
    <dbReference type="NCBI Taxonomy" id="3042314"/>
    <lineage>
        <taxon>Bacteria</taxon>
        <taxon>Pseudomonadati</taxon>
        <taxon>Pseudomonadota</taxon>
        <taxon>Alphaproteobacteria</taxon>
        <taxon>Sphingomonadales</taxon>
        <taxon>Sphingomonadaceae</taxon>
        <taxon>Sphingomonas</taxon>
    </lineage>
</organism>
<name>A0ABT6N5W5_9SPHN</name>
<feature type="domain" description="Adenylate cyclase MASE7" evidence="2">
    <location>
        <begin position="22"/>
        <end position="171"/>
    </location>
</feature>
<keyword evidence="1" id="KW-0812">Transmembrane</keyword>
<proteinExistence type="predicted"/>
<dbReference type="RefSeq" id="WP_281045868.1">
    <property type="nucleotide sequence ID" value="NZ_JARYGZ010000003.1"/>
</dbReference>
<feature type="transmembrane region" description="Helical" evidence="1">
    <location>
        <begin position="38"/>
        <end position="60"/>
    </location>
</feature>
<feature type="transmembrane region" description="Helical" evidence="1">
    <location>
        <begin position="151"/>
        <end position="173"/>
    </location>
</feature>
<feature type="transmembrane region" description="Helical" evidence="1">
    <location>
        <begin position="72"/>
        <end position="90"/>
    </location>
</feature>
<reference evidence="3" key="1">
    <citation type="submission" date="2023-04" db="EMBL/GenBank/DDBJ databases">
        <title>Sphingomonas sp. MAHUQ-71 isolated from rice field.</title>
        <authorList>
            <person name="Huq M.A."/>
        </authorList>
    </citation>
    <scope>NUCLEOTIDE SEQUENCE</scope>
    <source>
        <strain evidence="3">MAHUQ-71</strain>
    </source>
</reference>
<evidence type="ECO:0000259" key="2">
    <source>
        <dbReference type="Pfam" id="PF20967"/>
    </source>
</evidence>
<evidence type="ECO:0000256" key="1">
    <source>
        <dbReference type="SAM" id="Phobius"/>
    </source>
</evidence>
<feature type="transmembrane region" description="Helical" evidence="1">
    <location>
        <begin position="96"/>
        <end position="114"/>
    </location>
</feature>
<accession>A0ABT6N5W5</accession>
<dbReference type="Pfam" id="PF20967">
    <property type="entry name" value="MASE7"/>
    <property type="match status" value="1"/>
</dbReference>
<dbReference type="EMBL" id="JARYGZ010000003">
    <property type="protein sequence ID" value="MDH7640509.1"/>
    <property type="molecule type" value="Genomic_DNA"/>
</dbReference>
<protein>
    <recommendedName>
        <fullName evidence="2">Adenylate cyclase MASE7 domain-containing protein</fullName>
    </recommendedName>
</protein>
<dbReference type="Proteomes" id="UP001160625">
    <property type="component" value="Unassembled WGS sequence"/>
</dbReference>
<sequence>MSLVRRLGNYAAHSDPLTAACNRIALLVASNQPFYPLYLWWIVGGDWPVACWTFLSTPFFACLPVVARRNAVAGRIMLPLTGIANGILSTKAFGETSGVELFLIPCGLIACLAFRREEWRVAAVLLGVTLGAGLLHGHYGDPLGRFTAPEYAHFLRLNVMSVAALSAVIVWSLSRARASSAPR</sequence>
<keyword evidence="1" id="KW-1133">Transmembrane helix</keyword>